<evidence type="ECO:0000256" key="1">
    <source>
        <dbReference type="SAM" id="MobiDB-lite"/>
    </source>
</evidence>
<evidence type="ECO:0000313" key="3">
    <source>
        <dbReference type="Proteomes" id="UP001196413"/>
    </source>
</evidence>
<gene>
    <name evidence="2" type="ORF">KIN20_009983</name>
</gene>
<dbReference type="Proteomes" id="UP001196413">
    <property type="component" value="Unassembled WGS sequence"/>
</dbReference>
<name>A0AAD5MPX5_PARTN</name>
<evidence type="ECO:0000313" key="2">
    <source>
        <dbReference type="EMBL" id="KAJ1353376.1"/>
    </source>
</evidence>
<reference evidence="2" key="1">
    <citation type="submission" date="2021-06" db="EMBL/GenBank/DDBJ databases">
        <title>Parelaphostrongylus tenuis whole genome reference sequence.</title>
        <authorList>
            <person name="Garwood T.J."/>
            <person name="Larsen P.A."/>
            <person name="Fountain-Jones N.M."/>
            <person name="Garbe J.R."/>
            <person name="Macchietto M.G."/>
            <person name="Kania S.A."/>
            <person name="Gerhold R.W."/>
            <person name="Richards J.E."/>
            <person name="Wolf T.M."/>
        </authorList>
    </citation>
    <scope>NUCLEOTIDE SEQUENCE</scope>
    <source>
        <strain evidence="2">MNPRO001-30</strain>
        <tissue evidence="2">Meninges</tissue>
    </source>
</reference>
<feature type="compositionally biased region" description="Low complexity" evidence="1">
    <location>
        <begin position="256"/>
        <end position="275"/>
    </location>
</feature>
<feature type="compositionally biased region" description="Pro residues" evidence="1">
    <location>
        <begin position="240"/>
        <end position="251"/>
    </location>
</feature>
<feature type="compositionally biased region" description="Basic and acidic residues" evidence="1">
    <location>
        <begin position="296"/>
        <end position="320"/>
    </location>
</feature>
<keyword evidence="3" id="KW-1185">Reference proteome</keyword>
<feature type="compositionally biased region" description="Acidic residues" evidence="1">
    <location>
        <begin position="334"/>
        <end position="343"/>
    </location>
</feature>
<dbReference type="Pfam" id="PF15996">
    <property type="entry name" value="PNISR"/>
    <property type="match status" value="1"/>
</dbReference>
<comment type="caution">
    <text evidence="2">The sequence shown here is derived from an EMBL/GenBank/DDBJ whole genome shotgun (WGS) entry which is preliminary data.</text>
</comment>
<feature type="compositionally biased region" description="Basic and acidic residues" evidence="1">
    <location>
        <begin position="126"/>
        <end position="137"/>
    </location>
</feature>
<accession>A0AAD5MPX5</accession>
<feature type="compositionally biased region" description="Pro residues" evidence="1">
    <location>
        <begin position="188"/>
        <end position="218"/>
    </location>
</feature>
<dbReference type="InterPro" id="IPR031937">
    <property type="entry name" value="PNISR"/>
</dbReference>
<protein>
    <submittedName>
        <fullName evidence="2">Uncharacterized protein</fullName>
    </submittedName>
</protein>
<feature type="compositionally biased region" description="Gly residues" evidence="1">
    <location>
        <begin position="59"/>
        <end position="72"/>
    </location>
</feature>
<dbReference type="EMBL" id="JAHQIW010001697">
    <property type="protein sequence ID" value="KAJ1353376.1"/>
    <property type="molecule type" value="Genomic_DNA"/>
</dbReference>
<organism evidence="2 3">
    <name type="scientific">Parelaphostrongylus tenuis</name>
    <name type="common">Meningeal worm</name>
    <dbReference type="NCBI Taxonomy" id="148309"/>
    <lineage>
        <taxon>Eukaryota</taxon>
        <taxon>Metazoa</taxon>
        <taxon>Ecdysozoa</taxon>
        <taxon>Nematoda</taxon>
        <taxon>Chromadorea</taxon>
        <taxon>Rhabditida</taxon>
        <taxon>Rhabditina</taxon>
        <taxon>Rhabditomorpha</taxon>
        <taxon>Strongyloidea</taxon>
        <taxon>Metastrongylidae</taxon>
        <taxon>Parelaphostrongylus</taxon>
    </lineage>
</organism>
<dbReference type="PANTHER" id="PTHR31518">
    <property type="entry name" value="ARGININE/SERINE-RICH PROTEIN PNISR"/>
    <property type="match status" value="1"/>
</dbReference>
<proteinExistence type="predicted"/>
<feature type="region of interest" description="Disordered" evidence="1">
    <location>
        <begin position="28"/>
        <end position="280"/>
    </location>
</feature>
<feature type="compositionally biased region" description="Basic and acidic residues" evidence="1">
    <location>
        <begin position="77"/>
        <end position="105"/>
    </location>
</feature>
<feature type="region of interest" description="Disordered" evidence="1">
    <location>
        <begin position="296"/>
        <end position="385"/>
    </location>
</feature>
<sequence>MDSWSTYQNLPPDQVNWADLAQRWMAMRSAQDEQRPGGELNGYGGHFGSDVGPPPSHFGRGGGYEYGRGDPGGLYHHGHDQNYPRGPPERNHRDYELHDTFRQDDWSSPPSGPNRPIFPSAAQTKGDIRNDFQDNYRGDWGAVPPPPPCPRDPPELYRPPGPASNQYFQHDFPPCPSPSARNWGSQHPPGPPIRGGPPVGAPPLPNGPPLHGLPPSAGPPLKSSSPSGGPPPSGGSGPGPWYPTPFYPPPFTSGVSNNNISSQHQSGSSQSSAPSFFTMDASTRKKLPAWILEGLEKAEREKMKQLEKEERMKRAEEERAKRRVLAGKGRFDSSSEDEDDGQADDERSRTKSRQSCDANDDDGEPVFLARRANPPVEDLRTDEEKRDDAMATVKFIMMSLLMEATDEAPSQLYLGKYTRNEA</sequence>
<dbReference type="AlphaFoldDB" id="A0AAD5MPX5"/>
<feature type="compositionally biased region" description="Pro residues" evidence="1">
    <location>
        <begin position="143"/>
        <end position="162"/>
    </location>
</feature>